<dbReference type="PROSITE" id="PS50106">
    <property type="entry name" value="PDZ"/>
    <property type="match status" value="1"/>
</dbReference>
<dbReference type="InterPro" id="IPR041489">
    <property type="entry name" value="PDZ_6"/>
</dbReference>
<accession>A0A223I0D8</accession>
<evidence type="ECO:0000313" key="3">
    <source>
        <dbReference type="EMBL" id="AST58183.1"/>
    </source>
</evidence>
<gene>
    <name evidence="3" type="ORF">Thert_02263</name>
</gene>
<dbReference type="SUPFAM" id="SSF50156">
    <property type="entry name" value="PDZ domain-like"/>
    <property type="match status" value="1"/>
</dbReference>
<protein>
    <submittedName>
        <fullName evidence="3">PDZ/DHR/GLGF domain protein</fullName>
    </submittedName>
</protein>
<dbReference type="InterPro" id="IPR036034">
    <property type="entry name" value="PDZ_sf"/>
</dbReference>
<feature type="transmembrane region" description="Helical" evidence="1">
    <location>
        <begin position="128"/>
        <end position="147"/>
    </location>
</feature>
<dbReference type="Proteomes" id="UP000214975">
    <property type="component" value="Chromosome"/>
</dbReference>
<name>A0A223I0D8_THETR</name>
<dbReference type="SMART" id="SM00228">
    <property type="entry name" value="PDZ"/>
    <property type="match status" value="1"/>
</dbReference>
<dbReference type="Pfam" id="PF17820">
    <property type="entry name" value="PDZ_6"/>
    <property type="match status" value="1"/>
</dbReference>
<feature type="transmembrane region" description="Helical" evidence="1">
    <location>
        <begin position="103"/>
        <end position="122"/>
    </location>
</feature>
<dbReference type="Gene3D" id="2.30.42.10">
    <property type="match status" value="1"/>
</dbReference>
<feature type="transmembrane region" description="Helical" evidence="1">
    <location>
        <begin position="174"/>
        <end position="193"/>
    </location>
</feature>
<keyword evidence="1" id="KW-0472">Membrane</keyword>
<reference evidence="3 4" key="1">
    <citation type="submission" date="2016-08" db="EMBL/GenBank/DDBJ databases">
        <title>A novel genetic cassette of butanologenic Thermoanaerobacterium thermosaccharolyticum that directly convert cellulose to butanol.</title>
        <authorList>
            <person name="Li T."/>
            <person name="He J."/>
        </authorList>
    </citation>
    <scope>NUCLEOTIDE SEQUENCE [LARGE SCALE GENOMIC DNA]</scope>
    <source>
        <strain evidence="3 4">TG57</strain>
    </source>
</reference>
<keyword evidence="1" id="KW-0812">Transmembrane</keyword>
<feature type="domain" description="PDZ" evidence="2">
    <location>
        <begin position="302"/>
        <end position="358"/>
    </location>
</feature>
<feature type="transmembrane region" description="Helical" evidence="1">
    <location>
        <begin position="61"/>
        <end position="82"/>
    </location>
</feature>
<feature type="transmembrane region" description="Helical" evidence="1">
    <location>
        <begin position="7"/>
        <end position="32"/>
    </location>
</feature>
<sequence length="410" mass="46143">MVYLKLIWLIVKSIAIMILNPFMWLVVAFIYFQYKKNIDAERQMVGKEQTSLKDQVLDSTIYGFLTGILGSIIIVLLGITIDNIGIEYVFPLAILLMLINPRYICFSYAGGIVSIISLITGFPNVNVAGLMAIVGILHLMESILIYIDGSVNSIPVFVKLKDDKVVGGYTMQKFWPIPFVALSTTTAILGGASSVNMPDWWPLLGPSSNLKNIVFIMMPVIAALGYGDIALTEMPQKRAKKSSKRLFAFSLILITFSLLGSKIYIFKWIAAIFGPLAHEALIIIGQKEERNRKPLFESQDNGLMVLSVMKNSPAEHIGLKPGDIILKINDIPIDSEEDIKRLLYNNPTILFIIVREPDGNYVKYEYRNCKGVNWLGVLVVPRYPENMYHIDEMENGGLIKRLVEKFRKKN</sequence>
<evidence type="ECO:0000259" key="2">
    <source>
        <dbReference type="PROSITE" id="PS50106"/>
    </source>
</evidence>
<dbReference type="InterPro" id="IPR001478">
    <property type="entry name" value="PDZ"/>
</dbReference>
<evidence type="ECO:0000313" key="4">
    <source>
        <dbReference type="Proteomes" id="UP000214975"/>
    </source>
</evidence>
<dbReference type="AlphaFoldDB" id="A0A223I0D8"/>
<organism evidence="3 4">
    <name type="scientific">Thermoanaerobacterium thermosaccharolyticum</name>
    <name type="common">Clostridium thermosaccharolyticum</name>
    <dbReference type="NCBI Taxonomy" id="1517"/>
    <lineage>
        <taxon>Bacteria</taxon>
        <taxon>Bacillati</taxon>
        <taxon>Bacillota</taxon>
        <taxon>Clostridia</taxon>
        <taxon>Thermoanaerobacterales</taxon>
        <taxon>Thermoanaerobacteraceae</taxon>
        <taxon>Thermoanaerobacterium</taxon>
    </lineage>
</organism>
<feature type="transmembrane region" description="Helical" evidence="1">
    <location>
        <begin position="213"/>
        <end position="231"/>
    </location>
</feature>
<evidence type="ECO:0000256" key="1">
    <source>
        <dbReference type="SAM" id="Phobius"/>
    </source>
</evidence>
<proteinExistence type="predicted"/>
<dbReference type="EMBL" id="CP016893">
    <property type="protein sequence ID" value="AST58183.1"/>
    <property type="molecule type" value="Genomic_DNA"/>
</dbReference>
<keyword evidence="1" id="KW-1133">Transmembrane helix</keyword>
<dbReference type="RefSeq" id="WP_094397602.1">
    <property type="nucleotide sequence ID" value="NZ_CP016893.1"/>
</dbReference>
<feature type="transmembrane region" description="Helical" evidence="1">
    <location>
        <begin position="243"/>
        <end position="259"/>
    </location>
</feature>